<dbReference type="Proteomes" id="UP000664369">
    <property type="component" value="Unassembled WGS sequence"/>
</dbReference>
<gene>
    <name evidence="1" type="ORF">J4E00_14220</name>
</gene>
<organism evidence="1 2">
    <name type="scientific">Hymenobacter negativus</name>
    <dbReference type="NCBI Taxonomy" id="2795026"/>
    <lineage>
        <taxon>Bacteria</taxon>
        <taxon>Pseudomonadati</taxon>
        <taxon>Bacteroidota</taxon>
        <taxon>Cytophagia</taxon>
        <taxon>Cytophagales</taxon>
        <taxon>Hymenobacteraceae</taxon>
        <taxon>Hymenobacter</taxon>
    </lineage>
</organism>
<reference evidence="1 2" key="1">
    <citation type="submission" date="2021-03" db="EMBL/GenBank/DDBJ databases">
        <authorList>
            <person name="Kim M.K."/>
        </authorList>
    </citation>
    <scope>NUCLEOTIDE SEQUENCE [LARGE SCALE GENOMIC DNA]</scope>
    <source>
        <strain evidence="1 2">BT442</strain>
    </source>
</reference>
<name>A0ABS3QG35_9BACT</name>
<keyword evidence="2" id="KW-1185">Reference proteome</keyword>
<proteinExistence type="predicted"/>
<accession>A0ABS3QG35</accession>
<sequence length="425" mass="47681">MLINEIKHDPLDSGLEFAEIVSDFDMLLHVEYPVLYVGKNIYGSRIIGSFIEEDEDDLTVLHYVHFIIKNIDYLDFVAGRISYRDIFEVAKTAFLIKKDLASAATQSVSLINADNIPKDYFPHRKSFYPKKKKTSSLSYKISLEGGIADSYHALSKDLLEIQAACSDMLFETINKLPELDLEVSIFQSALTEGSVQMNFEVSIVPNKSDLFFHESPFAAYQNYIIEYIIKTLHIEAVELYSAETIPPLFQSLVDKAKQVYTDLGIAVDNENLQQTIKDCVHNTASNIVRASSSIGISYDSLSFTSITSQNSTELIAEVTDSSKAELAQTVSIIDDMLTEDDDSITDDEPKDYKVYIYNLNTKTRNGTGIIVAENGDVSEPRISITGSEALEETKFTESLYTHRIIDVKAIGTTKNGRIKRLVIEF</sequence>
<evidence type="ECO:0000313" key="2">
    <source>
        <dbReference type="Proteomes" id="UP000664369"/>
    </source>
</evidence>
<comment type="caution">
    <text evidence="1">The sequence shown here is derived from an EMBL/GenBank/DDBJ whole genome shotgun (WGS) entry which is preliminary data.</text>
</comment>
<evidence type="ECO:0000313" key="1">
    <source>
        <dbReference type="EMBL" id="MBO2010213.1"/>
    </source>
</evidence>
<dbReference type="RefSeq" id="WP_208175850.1">
    <property type="nucleotide sequence ID" value="NZ_JAGETZ010000006.1"/>
</dbReference>
<dbReference type="EMBL" id="JAGETZ010000006">
    <property type="protein sequence ID" value="MBO2010213.1"/>
    <property type="molecule type" value="Genomic_DNA"/>
</dbReference>
<protein>
    <submittedName>
        <fullName evidence="1">Uncharacterized protein</fullName>
    </submittedName>
</protein>